<name>A0A6M0RAG9_9CLOT</name>
<evidence type="ECO:0000313" key="2">
    <source>
        <dbReference type="EMBL" id="NEZ46660.1"/>
    </source>
</evidence>
<accession>A0A6M0RAG9</accession>
<dbReference type="AlphaFoldDB" id="A0A6M0RAG9"/>
<feature type="region of interest" description="Disordered" evidence="1">
    <location>
        <begin position="33"/>
        <end position="98"/>
    </location>
</feature>
<dbReference type="Pfam" id="PF15525">
    <property type="entry name" value="DUF4652"/>
    <property type="match status" value="1"/>
</dbReference>
<feature type="compositionally biased region" description="Basic and acidic residues" evidence="1">
    <location>
        <begin position="37"/>
        <end position="74"/>
    </location>
</feature>
<dbReference type="InterPro" id="IPR028102">
    <property type="entry name" value="DUF4652"/>
</dbReference>
<reference evidence="2 3" key="1">
    <citation type="submission" date="2019-04" db="EMBL/GenBank/DDBJ databases">
        <title>Genome sequencing of Clostridium botulinum Groups I-IV and Clostridium butyricum.</title>
        <authorList>
            <person name="Brunt J."/>
            <person name="Van Vliet A.H.M."/>
            <person name="Stringer S.C."/>
            <person name="Carter A.T."/>
            <person name="Peck M.W."/>
        </authorList>
    </citation>
    <scope>NUCLEOTIDE SEQUENCE [LARGE SCALE GENOMIC DNA]</scope>
    <source>
        <strain evidence="2 3">IFR 18/094</strain>
    </source>
</reference>
<dbReference type="RefSeq" id="WP_163248911.1">
    <property type="nucleotide sequence ID" value="NZ_SXDP01000003.1"/>
</dbReference>
<evidence type="ECO:0000256" key="1">
    <source>
        <dbReference type="SAM" id="MobiDB-lite"/>
    </source>
</evidence>
<gene>
    <name evidence="2" type="ORF">FDF74_05455</name>
</gene>
<protein>
    <submittedName>
        <fullName evidence="2">DUF4652 domain-containing protein</fullName>
    </submittedName>
</protein>
<dbReference type="Proteomes" id="UP000473885">
    <property type="component" value="Unassembled WGS sequence"/>
</dbReference>
<dbReference type="PROSITE" id="PS51257">
    <property type="entry name" value="PROKAR_LIPOPROTEIN"/>
    <property type="match status" value="1"/>
</dbReference>
<organism evidence="2 3">
    <name type="scientific">Clostridium niameyense</name>
    <dbReference type="NCBI Taxonomy" id="1622073"/>
    <lineage>
        <taxon>Bacteria</taxon>
        <taxon>Bacillati</taxon>
        <taxon>Bacillota</taxon>
        <taxon>Clostridia</taxon>
        <taxon>Eubacteriales</taxon>
        <taxon>Clostridiaceae</taxon>
        <taxon>Clostridium</taxon>
    </lineage>
</organism>
<evidence type="ECO:0000313" key="3">
    <source>
        <dbReference type="Proteomes" id="UP000473885"/>
    </source>
</evidence>
<comment type="caution">
    <text evidence="2">The sequence shown here is derived from an EMBL/GenBank/DDBJ whole genome shotgun (WGS) entry which is preliminary data.</text>
</comment>
<sequence>MKKSYLNKAYTLLVLGLISLFLLSGCENNNLASKNAGSEDNKKQEQNVEQKQNKVENKNEYNNKQENETKEENGGKAVAGRKKQVKDKNFNPSFNTPWKQTENKKYSVTIEGKGESAQEEGIGEVYIKDSEGVMWNLDLRDIEPGKTPKYTMWLNNENLMVIIGQANGTVNKGGNLYNINMNTNKVTTIYKSHDHKEEVISVKRQNDSLEKLDLILSLNVYEDDNLTKSHVDEVKFSHDKIKELIK</sequence>
<proteinExistence type="predicted"/>
<dbReference type="Gene3D" id="2.40.128.660">
    <property type="entry name" value="Uncharacterised protein PF15525, DUF4652"/>
    <property type="match status" value="1"/>
</dbReference>
<dbReference type="EMBL" id="SXDP01000003">
    <property type="protein sequence ID" value="NEZ46660.1"/>
    <property type="molecule type" value="Genomic_DNA"/>
</dbReference>
<keyword evidence="3" id="KW-1185">Reference proteome</keyword>